<organism evidence="1 2">
    <name type="scientific">Rhodococcus pyridinivorans AK37</name>
    <dbReference type="NCBI Taxonomy" id="1114960"/>
    <lineage>
        <taxon>Bacteria</taxon>
        <taxon>Bacillati</taxon>
        <taxon>Actinomycetota</taxon>
        <taxon>Actinomycetes</taxon>
        <taxon>Mycobacteriales</taxon>
        <taxon>Nocardiaceae</taxon>
        <taxon>Rhodococcus</taxon>
    </lineage>
</organism>
<dbReference type="Proteomes" id="UP000005064">
    <property type="component" value="Unassembled WGS sequence"/>
</dbReference>
<dbReference type="EMBL" id="AHBW01000060">
    <property type="protein sequence ID" value="EHK80964.1"/>
    <property type="molecule type" value="Genomic_DNA"/>
</dbReference>
<comment type="caution">
    <text evidence="1">The sequence shown here is derived from an EMBL/GenBank/DDBJ whole genome shotgun (WGS) entry which is preliminary data.</text>
</comment>
<name>H0JXD6_9NOCA</name>
<evidence type="ECO:0000313" key="2">
    <source>
        <dbReference type="Proteomes" id="UP000005064"/>
    </source>
</evidence>
<sequence>MSTVAATGRIRLASFATAVIVAHRCATVRTCPTVRPAETPNAPVRNPCAVRIGAFGAISPGANP</sequence>
<evidence type="ECO:0000313" key="1">
    <source>
        <dbReference type="EMBL" id="EHK80964.1"/>
    </source>
</evidence>
<proteinExistence type="predicted"/>
<reference evidence="1 2" key="1">
    <citation type="submission" date="2011-12" db="EMBL/GenBank/DDBJ databases">
        <authorList>
            <person name="Kriszt B."/>
            <person name="Tancsics A."/>
            <person name="Cserhati M."/>
            <person name="Toth A."/>
            <person name="Nagy I."/>
            <person name="Horvath B."/>
            <person name="Tamura T."/>
            <person name="Kukolya J."/>
            <person name="Szoboszlay S."/>
        </authorList>
    </citation>
    <scope>NUCLEOTIDE SEQUENCE [LARGE SCALE GENOMIC DNA]</scope>
    <source>
        <strain evidence="1 2">AK37</strain>
    </source>
</reference>
<dbReference type="AlphaFoldDB" id="H0JXD6"/>
<gene>
    <name evidence="1" type="ORF">AK37_22066</name>
</gene>
<accession>H0JXD6</accession>
<protein>
    <submittedName>
        <fullName evidence="1">Uncharacterized protein</fullName>
    </submittedName>
</protein>